<name>A0A2S7U4D2_9BACT</name>
<dbReference type="InterPro" id="IPR036249">
    <property type="entry name" value="Thioredoxin-like_sf"/>
</dbReference>
<dbReference type="AlphaFoldDB" id="A0A2S7U4D2"/>
<keyword evidence="5" id="KW-1185">Reference proteome</keyword>
<evidence type="ECO:0000313" key="5">
    <source>
        <dbReference type="Proteomes" id="UP000239907"/>
    </source>
</evidence>
<dbReference type="Proteomes" id="UP000239907">
    <property type="component" value="Unassembled WGS sequence"/>
</dbReference>
<organism evidence="4 5">
    <name type="scientific">Rubritalea profundi</name>
    <dbReference type="NCBI Taxonomy" id="1658618"/>
    <lineage>
        <taxon>Bacteria</taxon>
        <taxon>Pseudomonadati</taxon>
        <taxon>Verrucomicrobiota</taxon>
        <taxon>Verrucomicrobiia</taxon>
        <taxon>Verrucomicrobiales</taxon>
        <taxon>Rubritaleaceae</taxon>
        <taxon>Rubritalea</taxon>
    </lineage>
</organism>
<gene>
    <name evidence="4" type="ORF">BSZ32_12845</name>
</gene>
<reference evidence="4 5" key="1">
    <citation type="submission" date="2016-12" db="EMBL/GenBank/DDBJ databases">
        <title>Study of bacterial adaptation to deep sea.</title>
        <authorList>
            <person name="Song J."/>
            <person name="Yoshizawa S."/>
            <person name="Kogure K."/>
        </authorList>
    </citation>
    <scope>NUCLEOTIDE SEQUENCE [LARGE SCALE GENOMIC DNA]</scope>
    <source>
        <strain evidence="4 5">SAORIC-165</strain>
    </source>
</reference>
<keyword evidence="2" id="KW-0479">Metal-binding</keyword>
<feature type="binding site" evidence="2">
    <location>
        <position position="55"/>
    </location>
    <ligand>
        <name>Cu cation</name>
        <dbReference type="ChEBI" id="CHEBI:23378"/>
    </ligand>
</feature>
<protein>
    <recommendedName>
        <fullName evidence="6">Thioredoxin domain-containing protein</fullName>
    </recommendedName>
</protein>
<accession>A0A2S7U4D2</accession>
<dbReference type="EMBL" id="MQWA01000001">
    <property type="protein sequence ID" value="PQJ29291.1"/>
    <property type="molecule type" value="Genomic_DNA"/>
</dbReference>
<keyword evidence="3" id="KW-1015">Disulfide bond</keyword>
<dbReference type="CDD" id="cd02968">
    <property type="entry name" value="SCO"/>
    <property type="match status" value="1"/>
</dbReference>
<dbReference type="InterPro" id="IPR003782">
    <property type="entry name" value="SCO1/SenC"/>
</dbReference>
<evidence type="ECO:0000256" key="2">
    <source>
        <dbReference type="PIRSR" id="PIRSR603782-1"/>
    </source>
</evidence>
<dbReference type="SUPFAM" id="SSF52833">
    <property type="entry name" value="Thioredoxin-like"/>
    <property type="match status" value="1"/>
</dbReference>
<evidence type="ECO:0000256" key="1">
    <source>
        <dbReference type="ARBA" id="ARBA00010996"/>
    </source>
</evidence>
<evidence type="ECO:0008006" key="6">
    <source>
        <dbReference type="Google" id="ProtNLM"/>
    </source>
</evidence>
<comment type="caution">
    <text evidence="4">The sequence shown here is derived from an EMBL/GenBank/DDBJ whole genome shotgun (WGS) entry which is preliminary data.</text>
</comment>
<dbReference type="Pfam" id="PF02630">
    <property type="entry name" value="SCO1-SenC"/>
    <property type="match status" value="1"/>
</dbReference>
<keyword evidence="2" id="KW-0186">Copper</keyword>
<feature type="binding site" evidence="2">
    <location>
        <position position="59"/>
    </location>
    <ligand>
        <name>Cu cation</name>
        <dbReference type="ChEBI" id="CHEBI:23378"/>
    </ligand>
</feature>
<dbReference type="Gene3D" id="3.40.30.10">
    <property type="entry name" value="Glutaredoxin"/>
    <property type="match status" value="1"/>
</dbReference>
<evidence type="ECO:0000256" key="3">
    <source>
        <dbReference type="PIRSR" id="PIRSR603782-2"/>
    </source>
</evidence>
<feature type="binding site" evidence="2">
    <location>
        <position position="142"/>
    </location>
    <ligand>
        <name>Cu cation</name>
        <dbReference type="ChEBI" id="CHEBI:23378"/>
    </ligand>
</feature>
<comment type="similarity">
    <text evidence="1">Belongs to the SCO1/2 family.</text>
</comment>
<feature type="disulfide bond" description="Redox-active" evidence="3">
    <location>
        <begin position="55"/>
        <end position="59"/>
    </location>
</feature>
<sequence length="181" mass="19991">MAPCCANHPKLAAGEISDSSIYQIDSSWKNQAGSQVKLASLNGKIQVVTMGYSKCEYACPRLMADMKAVEKGLPEKLRKQVGFNFFSVDTTDTPERLKTFGNSHKVDFTRWNFFSSNTPTIQELAVVLGTNYRRINDKDFAHSNLITVLNEKGEIVHRQEGLSGPPEPIIAAIVKAARASK</sequence>
<dbReference type="GO" id="GO:0046872">
    <property type="term" value="F:metal ion binding"/>
    <property type="evidence" value="ECO:0007669"/>
    <property type="project" value="UniProtKB-KW"/>
</dbReference>
<evidence type="ECO:0000313" key="4">
    <source>
        <dbReference type="EMBL" id="PQJ29291.1"/>
    </source>
</evidence>
<dbReference type="OrthoDB" id="8550465at2"/>
<dbReference type="RefSeq" id="WP_105043786.1">
    <property type="nucleotide sequence ID" value="NZ_MQWA01000001.1"/>
</dbReference>
<proteinExistence type="inferred from homology"/>